<organism evidence="2 3">
    <name type="scientific">Gossypium stocksii</name>
    <dbReference type="NCBI Taxonomy" id="47602"/>
    <lineage>
        <taxon>Eukaryota</taxon>
        <taxon>Viridiplantae</taxon>
        <taxon>Streptophyta</taxon>
        <taxon>Embryophyta</taxon>
        <taxon>Tracheophyta</taxon>
        <taxon>Spermatophyta</taxon>
        <taxon>Magnoliopsida</taxon>
        <taxon>eudicotyledons</taxon>
        <taxon>Gunneridae</taxon>
        <taxon>Pentapetalae</taxon>
        <taxon>rosids</taxon>
        <taxon>malvids</taxon>
        <taxon>Malvales</taxon>
        <taxon>Malvaceae</taxon>
        <taxon>Malvoideae</taxon>
        <taxon>Gossypium</taxon>
    </lineage>
</organism>
<evidence type="ECO:0000313" key="3">
    <source>
        <dbReference type="Proteomes" id="UP000828251"/>
    </source>
</evidence>
<evidence type="ECO:0000259" key="1">
    <source>
        <dbReference type="Pfam" id="PF14111"/>
    </source>
</evidence>
<dbReference type="AlphaFoldDB" id="A0A9D3ZHK8"/>
<comment type="caution">
    <text evidence="2">The sequence shown here is derived from an EMBL/GenBank/DDBJ whole genome shotgun (WGS) entry which is preliminary data.</text>
</comment>
<proteinExistence type="predicted"/>
<reference evidence="2 3" key="1">
    <citation type="journal article" date="2021" name="Plant Biotechnol. J.">
        <title>Multi-omics assisted identification of the key and species-specific regulatory components of drought-tolerant mechanisms in Gossypium stocksii.</title>
        <authorList>
            <person name="Yu D."/>
            <person name="Ke L."/>
            <person name="Zhang D."/>
            <person name="Wu Y."/>
            <person name="Sun Y."/>
            <person name="Mei J."/>
            <person name="Sun J."/>
            <person name="Sun Y."/>
        </authorList>
    </citation>
    <scope>NUCLEOTIDE SEQUENCE [LARGE SCALE GENOMIC DNA]</scope>
    <source>
        <strain evidence="3">cv. E1</strain>
        <tissue evidence="2">Leaf</tissue>
    </source>
</reference>
<name>A0A9D3ZHK8_9ROSI</name>
<dbReference type="Pfam" id="PF14111">
    <property type="entry name" value="DUF4283"/>
    <property type="match status" value="1"/>
</dbReference>
<dbReference type="PANTHER" id="PTHR31286:SF173">
    <property type="entry name" value="DUF4283 DOMAIN-CONTAINING PROTEIN"/>
    <property type="match status" value="1"/>
</dbReference>
<accession>A0A9D3ZHK8</accession>
<dbReference type="InterPro" id="IPR025558">
    <property type="entry name" value="DUF4283"/>
</dbReference>
<dbReference type="OrthoDB" id="994333at2759"/>
<dbReference type="Proteomes" id="UP000828251">
    <property type="component" value="Unassembled WGS sequence"/>
</dbReference>
<dbReference type="InterPro" id="IPR040256">
    <property type="entry name" value="At4g02000-like"/>
</dbReference>
<dbReference type="PANTHER" id="PTHR31286">
    <property type="entry name" value="GLYCINE-RICH CELL WALL STRUCTURAL PROTEIN 1.8-LIKE"/>
    <property type="match status" value="1"/>
</dbReference>
<feature type="domain" description="DUF4283" evidence="1">
    <location>
        <begin position="2"/>
        <end position="82"/>
    </location>
</feature>
<gene>
    <name evidence="2" type="ORF">J1N35_040318</name>
</gene>
<sequence length="166" mass="19041">MENTMILKLLGRNIGFSILQNRIYSLWKPLSTVHLMDIENGFFLAKFVNKIDYENVLLEGPWIIFGQYLTVQPWTVSFDPTQTFLNVVMSWISFLGLPGYMYKRKILVEIGGLVGKVTKFDMNTNNRVRGRFARIAVVVSMIVEETSENGVSCGPWMLLEKDHGEN</sequence>
<protein>
    <recommendedName>
        <fullName evidence="1">DUF4283 domain-containing protein</fullName>
    </recommendedName>
</protein>
<evidence type="ECO:0000313" key="2">
    <source>
        <dbReference type="EMBL" id="KAH1038575.1"/>
    </source>
</evidence>
<keyword evidence="3" id="KW-1185">Reference proteome</keyword>
<dbReference type="EMBL" id="JAIQCV010000012">
    <property type="protein sequence ID" value="KAH1038575.1"/>
    <property type="molecule type" value="Genomic_DNA"/>
</dbReference>